<keyword evidence="4 7" id="KW-1133">Transmembrane helix</keyword>
<reference evidence="8 9" key="1">
    <citation type="submission" date="2021-03" db="EMBL/GenBank/DDBJ databases">
        <title>Genomic Encyclopedia of Type Strains, Phase IV (KMG-IV): sequencing the most valuable type-strain genomes for metagenomic binning, comparative biology and taxonomic classification.</title>
        <authorList>
            <person name="Goeker M."/>
        </authorList>
    </citation>
    <scope>NUCLEOTIDE SEQUENCE [LARGE SCALE GENOMIC DNA]</scope>
    <source>
        <strain evidence="8 9">DSM 25609</strain>
    </source>
</reference>
<evidence type="ECO:0000256" key="1">
    <source>
        <dbReference type="ARBA" id="ARBA00004651"/>
    </source>
</evidence>
<evidence type="ECO:0000256" key="2">
    <source>
        <dbReference type="ARBA" id="ARBA00022475"/>
    </source>
</evidence>
<dbReference type="Proteomes" id="UP001519345">
    <property type="component" value="Unassembled WGS sequence"/>
</dbReference>
<dbReference type="InterPro" id="IPR000390">
    <property type="entry name" value="Small_drug/metabolite_transptr"/>
</dbReference>
<dbReference type="Pfam" id="PF00893">
    <property type="entry name" value="Multi_Drug_Res"/>
    <property type="match status" value="1"/>
</dbReference>
<gene>
    <name evidence="8" type="ORF">J2Z83_001977</name>
</gene>
<comment type="caution">
    <text evidence="8">The sequence shown here is derived from an EMBL/GenBank/DDBJ whole genome shotgun (WGS) entry which is preliminary data.</text>
</comment>
<comment type="similarity">
    <text evidence="6">Belongs to the drug/metabolite transporter (DMT) superfamily. Small multidrug resistance (SMR) (TC 2.A.7.1) family.</text>
</comment>
<keyword evidence="2" id="KW-1003">Cell membrane</keyword>
<feature type="transmembrane region" description="Helical" evidence="7">
    <location>
        <begin position="83"/>
        <end position="102"/>
    </location>
</feature>
<evidence type="ECO:0000256" key="5">
    <source>
        <dbReference type="ARBA" id="ARBA00023136"/>
    </source>
</evidence>
<feature type="transmembrane region" description="Helical" evidence="7">
    <location>
        <begin position="29"/>
        <end position="46"/>
    </location>
</feature>
<feature type="transmembrane region" description="Helical" evidence="7">
    <location>
        <begin position="58"/>
        <end position="77"/>
    </location>
</feature>
<keyword evidence="5 7" id="KW-0472">Membrane</keyword>
<dbReference type="SUPFAM" id="SSF103481">
    <property type="entry name" value="Multidrug resistance efflux transporter EmrE"/>
    <property type="match status" value="1"/>
</dbReference>
<dbReference type="PANTHER" id="PTHR30561:SF7">
    <property type="entry name" value="GUANIDINIUM EFFLUX SYSTEM SUBUNIT GDNC-RELATED"/>
    <property type="match status" value="1"/>
</dbReference>
<evidence type="ECO:0000256" key="3">
    <source>
        <dbReference type="ARBA" id="ARBA00022692"/>
    </source>
</evidence>
<organism evidence="8 9">
    <name type="scientific">Virgibacillus natechei</name>
    <dbReference type="NCBI Taxonomy" id="1216297"/>
    <lineage>
        <taxon>Bacteria</taxon>
        <taxon>Bacillati</taxon>
        <taxon>Bacillota</taxon>
        <taxon>Bacilli</taxon>
        <taxon>Bacillales</taxon>
        <taxon>Bacillaceae</taxon>
        <taxon>Virgibacillus</taxon>
    </lineage>
</organism>
<dbReference type="InterPro" id="IPR037185">
    <property type="entry name" value="EmrE-like"/>
</dbReference>
<protein>
    <submittedName>
        <fullName evidence="8">Paired small multidrug resistance pump</fullName>
    </submittedName>
</protein>
<evidence type="ECO:0000256" key="4">
    <source>
        <dbReference type="ARBA" id="ARBA00022989"/>
    </source>
</evidence>
<comment type="subcellular location">
    <subcellularLocation>
        <location evidence="1 6">Cell membrane</location>
        <topology evidence="1 6">Multi-pass membrane protein</topology>
    </subcellularLocation>
</comment>
<proteinExistence type="inferred from homology"/>
<sequence>MNMKWLLVLIASAFEVGWATGLKYANDALTWTLTGIAVVISFWLLLKAATSLPTSTAYAVFAGLGTVGTVIVDMVFFNASINIWMLAFVVLLLVGVIGLKTVTGDETSERGVHS</sequence>
<name>A0ABS4IFZ7_9BACI</name>
<dbReference type="InterPro" id="IPR045324">
    <property type="entry name" value="Small_multidrug_res"/>
</dbReference>
<evidence type="ECO:0000313" key="9">
    <source>
        <dbReference type="Proteomes" id="UP001519345"/>
    </source>
</evidence>
<dbReference type="Gene3D" id="1.10.3730.20">
    <property type="match status" value="1"/>
</dbReference>
<dbReference type="EMBL" id="JAGGKX010000008">
    <property type="protein sequence ID" value="MBP1969869.1"/>
    <property type="molecule type" value="Genomic_DNA"/>
</dbReference>
<keyword evidence="3 6" id="KW-0812">Transmembrane</keyword>
<evidence type="ECO:0000256" key="7">
    <source>
        <dbReference type="SAM" id="Phobius"/>
    </source>
</evidence>
<dbReference type="PANTHER" id="PTHR30561">
    <property type="entry name" value="SMR FAMILY PROTON-DEPENDENT DRUG EFFLUX TRANSPORTER SUGE"/>
    <property type="match status" value="1"/>
</dbReference>
<keyword evidence="9" id="KW-1185">Reference proteome</keyword>
<accession>A0ABS4IFZ7</accession>
<evidence type="ECO:0000313" key="8">
    <source>
        <dbReference type="EMBL" id="MBP1969869.1"/>
    </source>
</evidence>
<evidence type="ECO:0000256" key="6">
    <source>
        <dbReference type="RuleBase" id="RU003942"/>
    </source>
</evidence>